<protein>
    <submittedName>
        <fullName evidence="1">Uncharacterized protein</fullName>
    </submittedName>
</protein>
<dbReference type="KEGG" id="xop:PXO_02763"/>
<accession>A0A0K0GR63</accession>
<reference evidence="1 2" key="1">
    <citation type="journal article" date="2008" name="BMC Genomics">
        <title>Genome sequence and rapid evolution of the rice pathogen Xanthomonas oryzae pv. oryzae PXO99A.</title>
        <authorList>
            <person name="Salzberg S.L."/>
            <person name="Sommer D.D."/>
            <person name="Schatz M.C."/>
            <person name="Phillippy A.M."/>
            <person name="Rabinowicz P.D."/>
            <person name="Tsuge S."/>
            <person name="Furutani A."/>
            <person name="Ochiai H."/>
            <person name="Delcher A.L."/>
            <person name="Kelley D."/>
            <person name="Madupu R."/>
            <person name="Puiu D."/>
            <person name="Radune D."/>
            <person name="Shumway M."/>
            <person name="Trapnell C."/>
            <person name="Aparna G."/>
            <person name="Jha G."/>
            <person name="Pandey A."/>
            <person name="Patil P.B."/>
            <person name="Ishihara H."/>
            <person name="Meyer D.F."/>
            <person name="Szurek B."/>
            <person name="Verdier V."/>
            <person name="Koebnik R."/>
            <person name="Dow J.M."/>
            <person name="Ryan R.P."/>
            <person name="Hirata H."/>
            <person name="Tsuyumu S."/>
            <person name="Won Lee S."/>
            <person name="Seo Y.S."/>
            <person name="Sriariyanum M."/>
            <person name="Ronald P.C."/>
            <person name="Sonti R.V."/>
            <person name="Van Sluys M.A."/>
            <person name="Leach J.E."/>
            <person name="White F.F."/>
            <person name="Bogdanove A.J."/>
        </authorList>
    </citation>
    <scope>NUCLEOTIDE SEQUENCE [LARGE SCALE GENOMIC DNA]</scope>
    <source>
        <strain evidence="1 2">PXO99A</strain>
    </source>
</reference>
<organism evidence="1 2">
    <name type="scientific">Xanthomonas oryzae pv. oryzae (strain PXO99A)</name>
    <dbReference type="NCBI Taxonomy" id="360094"/>
    <lineage>
        <taxon>Bacteria</taxon>
        <taxon>Pseudomonadati</taxon>
        <taxon>Pseudomonadota</taxon>
        <taxon>Gammaproteobacteria</taxon>
        <taxon>Lysobacterales</taxon>
        <taxon>Lysobacteraceae</taxon>
        <taxon>Xanthomonas</taxon>
    </lineage>
</organism>
<dbReference type="EMBL" id="CP000967">
    <property type="protein sequence ID" value="ACD61451.1"/>
    <property type="molecule type" value="Genomic_DNA"/>
</dbReference>
<evidence type="ECO:0000313" key="2">
    <source>
        <dbReference type="Proteomes" id="UP000001740"/>
    </source>
</evidence>
<dbReference type="Proteomes" id="UP000001740">
    <property type="component" value="Chromosome"/>
</dbReference>
<dbReference type="AlphaFoldDB" id="A0A0K0GR63"/>
<proteinExistence type="predicted"/>
<sequence length="74" mass="7749">MSSAPIQPRYMPSVLNGNAALPCASSAMAPPSPPAVGISMNGAAFACRAALHQDASGLERQASRQRIYMDVEFL</sequence>
<dbReference type="HOGENOM" id="CLU_2686914_0_0_6"/>
<evidence type="ECO:0000313" key="1">
    <source>
        <dbReference type="EMBL" id="ACD61451.1"/>
    </source>
</evidence>
<gene>
    <name evidence="1" type="ordered locus">PXO_02763</name>
</gene>
<name>A0A0K0GR63_XANOP</name>